<accession>A0A3M7TR09</accession>
<feature type="transmembrane region" description="Helical" evidence="6">
    <location>
        <begin position="297"/>
        <end position="318"/>
    </location>
</feature>
<proteinExistence type="predicted"/>
<evidence type="ECO:0000256" key="4">
    <source>
        <dbReference type="ARBA" id="ARBA00022989"/>
    </source>
</evidence>
<reference evidence="8 9" key="1">
    <citation type="submission" date="2018-10" db="EMBL/GenBank/DDBJ databases">
        <title>Bacillus Keqinensis sp. nov., a moderately halophilic bacterium isolated from a saline-alkaline lake.</title>
        <authorList>
            <person name="Wang H."/>
        </authorList>
    </citation>
    <scope>NUCLEOTIDE SEQUENCE [LARGE SCALE GENOMIC DNA]</scope>
    <source>
        <strain evidence="8 9">KQ-3</strain>
    </source>
</reference>
<dbReference type="GO" id="GO:0005315">
    <property type="term" value="F:phosphate transmembrane transporter activity"/>
    <property type="evidence" value="ECO:0007669"/>
    <property type="project" value="InterPro"/>
</dbReference>
<evidence type="ECO:0000256" key="1">
    <source>
        <dbReference type="ARBA" id="ARBA00004141"/>
    </source>
</evidence>
<evidence type="ECO:0000313" key="8">
    <source>
        <dbReference type="EMBL" id="RNA67460.1"/>
    </source>
</evidence>
<dbReference type="InterPro" id="IPR001204">
    <property type="entry name" value="Phos_transporter"/>
</dbReference>
<feature type="transmembrane region" description="Helical" evidence="6">
    <location>
        <begin position="171"/>
        <end position="188"/>
    </location>
</feature>
<dbReference type="PANTHER" id="PTHR11101:SF80">
    <property type="entry name" value="PHOSPHATE TRANSPORTER"/>
    <property type="match status" value="1"/>
</dbReference>
<dbReference type="AlphaFoldDB" id="A0A3M7TR09"/>
<evidence type="ECO:0000256" key="2">
    <source>
        <dbReference type="ARBA" id="ARBA00022448"/>
    </source>
</evidence>
<dbReference type="PANTHER" id="PTHR11101">
    <property type="entry name" value="PHOSPHATE TRANSPORTER"/>
    <property type="match status" value="1"/>
</dbReference>
<protein>
    <submittedName>
        <fullName evidence="8">Inorganic phosphate transporter</fullName>
    </submittedName>
</protein>
<name>A0A3M7TR09_9BACI</name>
<evidence type="ECO:0000313" key="9">
    <source>
        <dbReference type="Proteomes" id="UP000278746"/>
    </source>
</evidence>
<evidence type="ECO:0000256" key="6">
    <source>
        <dbReference type="SAM" id="Phobius"/>
    </source>
</evidence>
<feature type="chain" id="PRO_5018098678" evidence="7">
    <location>
        <begin position="24"/>
        <end position="356"/>
    </location>
</feature>
<evidence type="ECO:0000256" key="5">
    <source>
        <dbReference type="ARBA" id="ARBA00023136"/>
    </source>
</evidence>
<keyword evidence="5 6" id="KW-0472">Membrane</keyword>
<dbReference type="GO" id="GO:0035435">
    <property type="term" value="P:phosphate ion transmembrane transport"/>
    <property type="evidence" value="ECO:0007669"/>
    <property type="project" value="TreeGrafter"/>
</dbReference>
<dbReference type="Pfam" id="PF01384">
    <property type="entry name" value="PHO4"/>
    <property type="match status" value="1"/>
</dbReference>
<keyword evidence="7" id="KW-0732">Signal</keyword>
<feature type="transmembrane region" description="Helical" evidence="6">
    <location>
        <begin position="208"/>
        <end position="229"/>
    </location>
</feature>
<feature type="transmembrane region" description="Helical" evidence="6">
    <location>
        <begin position="126"/>
        <end position="151"/>
    </location>
</feature>
<dbReference type="Proteomes" id="UP000278746">
    <property type="component" value="Unassembled WGS sequence"/>
</dbReference>
<sequence>MNLSYFAIIAALFFAMNIGASGAAATMGPAYGSGALKVRRAALFLAGIGAFLGAVIGGGEVVKTVGEGIIPQAIFSIEVAIIILLASCLTLFLANVIGIPLSTSEVTIGAVVGVGIAFQALYVTNVLYIVSFWILVPFTAFVLCFVLGKIISFAENKWPQLKGKGRWRKGLAILLVFTGFIEAFSAGMNNVANAVGPLVGAGVLDSSSAIWAGGAFVALGAVLLGGKVIETNGKKITSFSLLQGTAVSGTGGGLVIIASVFGIPVPLTQATTSGIIGIGCAENGFQLWQKDVIKKIIKVWIVSPVLSLVMSYSFIHAFLHPDPYSVVMITAVIVATFGTISLYRSVKIDNQVSAKN</sequence>
<feature type="transmembrane region" description="Helical" evidence="6">
    <location>
        <begin position="74"/>
        <end position="97"/>
    </location>
</feature>
<feature type="transmembrane region" description="Helical" evidence="6">
    <location>
        <begin position="324"/>
        <end position="343"/>
    </location>
</feature>
<dbReference type="RefSeq" id="WP_122898875.1">
    <property type="nucleotide sequence ID" value="NZ_RHIB01000002.1"/>
</dbReference>
<dbReference type="EMBL" id="RHIB01000002">
    <property type="protein sequence ID" value="RNA67460.1"/>
    <property type="molecule type" value="Genomic_DNA"/>
</dbReference>
<feature type="transmembrane region" description="Helical" evidence="6">
    <location>
        <begin position="241"/>
        <end position="261"/>
    </location>
</feature>
<feature type="transmembrane region" description="Helical" evidence="6">
    <location>
        <begin position="267"/>
        <end position="285"/>
    </location>
</feature>
<dbReference type="GO" id="GO:0016020">
    <property type="term" value="C:membrane"/>
    <property type="evidence" value="ECO:0007669"/>
    <property type="project" value="UniProtKB-SubCell"/>
</dbReference>
<keyword evidence="2" id="KW-0813">Transport</keyword>
<keyword evidence="4 6" id="KW-1133">Transmembrane helix</keyword>
<feature type="signal peptide" evidence="7">
    <location>
        <begin position="1"/>
        <end position="23"/>
    </location>
</feature>
<evidence type="ECO:0000256" key="7">
    <source>
        <dbReference type="SAM" id="SignalP"/>
    </source>
</evidence>
<keyword evidence="3 6" id="KW-0812">Transmembrane</keyword>
<comment type="caution">
    <text evidence="8">The sequence shown here is derived from an EMBL/GenBank/DDBJ whole genome shotgun (WGS) entry which is preliminary data.</text>
</comment>
<dbReference type="OrthoDB" id="19855at2"/>
<comment type="subcellular location">
    <subcellularLocation>
        <location evidence="1">Membrane</location>
        <topology evidence="1">Multi-pass membrane protein</topology>
    </subcellularLocation>
</comment>
<organism evidence="8 9">
    <name type="scientific">Alteribacter keqinensis</name>
    <dbReference type="NCBI Taxonomy" id="2483800"/>
    <lineage>
        <taxon>Bacteria</taxon>
        <taxon>Bacillati</taxon>
        <taxon>Bacillota</taxon>
        <taxon>Bacilli</taxon>
        <taxon>Bacillales</taxon>
        <taxon>Bacillaceae</taxon>
        <taxon>Alteribacter</taxon>
    </lineage>
</organism>
<evidence type="ECO:0000256" key="3">
    <source>
        <dbReference type="ARBA" id="ARBA00022692"/>
    </source>
</evidence>
<feature type="transmembrane region" description="Helical" evidence="6">
    <location>
        <begin position="42"/>
        <end position="62"/>
    </location>
</feature>
<gene>
    <name evidence="8" type="ORF">EBO34_12035</name>
</gene>
<keyword evidence="9" id="KW-1185">Reference proteome</keyword>